<proteinExistence type="predicted"/>
<feature type="domain" description="Sigma-54 factor interaction" evidence="8">
    <location>
        <begin position="141"/>
        <end position="369"/>
    </location>
</feature>
<dbReference type="PROSITE" id="PS00688">
    <property type="entry name" value="SIGMA54_INTERACT_3"/>
    <property type="match status" value="1"/>
</dbReference>
<keyword evidence="6" id="KW-0597">Phosphoprotein</keyword>
<dbReference type="InterPro" id="IPR002078">
    <property type="entry name" value="Sigma_54_int"/>
</dbReference>
<dbReference type="SUPFAM" id="SSF46689">
    <property type="entry name" value="Homeodomain-like"/>
    <property type="match status" value="1"/>
</dbReference>
<dbReference type="PANTHER" id="PTHR32071">
    <property type="entry name" value="TRANSCRIPTIONAL REGULATORY PROTEIN"/>
    <property type="match status" value="1"/>
</dbReference>
<dbReference type="Gene3D" id="1.10.10.60">
    <property type="entry name" value="Homeodomain-like"/>
    <property type="match status" value="1"/>
</dbReference>
<dbReference type="EMBL" id="JAKLTN010000004">
    <property type="protein sequence ID" value="MCG2578729.1"/>
    <property type="molecule type" value="Genomic_DNA"/>
</dbReference>
<evidence type="ECO:0000259" key="9">
    <source>
        <dbReference type="PROSITE" id="PS50110"/>
    </source>
</evidence>
<feature type="domain" description="Response regulatory" evidence="9">
    <location>
        <begin position="3"/>
        <end position="116"/>
    </location>
</feature>
<dbReference type="SUPFAM" id="SSF52172">
    <property type="entry name" value="CheY-like"/>
    <property type="match status" value="1"/>
</dbReference>
<dbReference type="SMART" id="SM00448">
    <property type="entry name" value="REC"/>
    <property type="match status" value="1"/>
</dbReference>
<protein>
    <submittedName>
        <fullName evidence="10">Sigma-54 dependent transcriptional regulator</fullName>
    </submittedName>
</protein>
<keyword evidence="5" id="KW-0804">Transcription</keyword>
<dbReference type="Gene3D" id="3.40.50.300">
    <property type="entry name" value="P-loop containing nucleotide triphosphate hydrolases"/>
    <property type="match status" value="1"/>
</dbReference>
<dbReference type="InterPro" id="IPR025944">
    <property type="entry name" value="Sigma_54_int_dom_CS"/>
</dbReference>
<keyword evidence="11" id="KW-1185">Reference proteome</keyword>
<dbReference type="CDD" id="cd00009">
    <property type="entry name" value="AAA"/>
    <property type="match status" value="1"/>
</dbReference>
<dbReference type="Pfam" id="PF00072">
    <property type="entry name" value="Response_reg"/>
    <property type="match status" value="1"/>
</dbReference>
<evidence type="ECO:0000259" key="8">
    <source>
        <dbReference type="PROSITE" id="PS50045"/>
    </source>
</evidence>
<feature type="region of interest" description="Disordered" evidence="7">
    <location>
        <begin position="445"/>
        <end position="480"/>
    </location>
</feature>
<evidence type="ECO:0000313" key="10">
    <source>
        <dbReference type="EMBL" id="MCG2578729.1"/>
    </source>
</evidence>
<dbReference type="InterPro" id="IPR058031">
    <property type="entry name" value="AAA_lid_NorR"/>
</dbReference>
<keyword evidence="3" id="KW-0805">Transcription regulation</keyword>
<dbReference type="InterPro" id="IPR011006">
    <property type="entry name" value="CheY-like_superfamily"/>
</dbReference>
<reference evidence="10" key="1">
    <citation type="submission" date="2022-01" db="EMBL/GenBank/DDBJ databases">
        <authorList>
            <person name="Jo J.-H."/>
            <person name="Im W.-T."/>
        </authorList>
    </citation>
    <scope>NUCLEOTIDE SEQUENCE</scope>
    <source>
        <strain evidence="10">XY25</strain>
    </source>
</reference>
<dbReference type="Pfam" id="PF02954">
    <property type="entry name" value="HTH_8"/>
    <property type="match status" value="1"/>
</dbReference>
<name>A0ABS9K6C8_9RHOO</name>
<dbReference type="Pfam" id="PF00158">
    <property type="entry name" value="Sigma54_activat"/>
    <property type="match status" value="1"/>
</dbReference>
<dbReference type="InterPro" id="IPR027417">
    <property type="entry name" value="P-loop_NTPase"/>
</dbReference>
<accession>A0ABS9K6C8</accession>
<dbReference type="PANTHER" id="PTHR32071:SF117">
    <property type="entry name" value="PTS-DEPENDENT DIHYDROXYACETONE KINASE OPERON REGULATORY PROTEIN-RELATED"/>
    <property type="match status" value="1"/>
</dbReference>
<dbReference type="Gene3D" id="1.10.8.60">
    <property type="match status" value="1"/>
</dbReference>
<evidence type="ECO:0000256" key="4">
    <source>
        <dbReference type="ARBA" id="ARBA00023125"/>
    </source>
</evidence>
<dbReference type="Gene3D" id="3.40.50.2300">
    <property type="match status" value="1"/>
</dbReference>
<dbReference type="SUPFAM" id="SSF52540">
    <property type="entry name" value="P-loop containing nucleoside triphosphate hydrolases"/>
    <property type="match status" value="1"/>
</dbReference>
<keyword evidence="2" id="KW-0067">ATP-binding</keyword>
<dbReference type="InterPro" id="IPR001789">
    <property type="entry name" value="Sig_transdc_resp-reg_receiver"/>
</dbReference>
<evidence type="ECO:0000256" key="2">
    <source>
        <dbReference type="ARBA" id="ARBA00022840"/>
    </source>
</evidence>
<dbReference type="RefSeq" id="WP_275712121.1">
    <property type="nucleotide sequence ID" value="NZ_JAKLTN010000004.1"/>
</dbReference>
<organism evidence="10 11">
    <name type="scientific">Dechloromonas hankyongensis</name>
    <dbReference type="NCBI Taxonomy" id="2908002"/>
    <lineage>
        <taxon>Bacteria</taxon>
        <taxon>Pseudomonadati</taxon>
        <taxon>Pseudomonadota</taxon>
        <taxon>Betaproteobacteria</taxon>
        <taxon>Rhodocyclales</taxon>
        <taxon>Azonexaceae</taxon>
        <taxon>Dechloromonas</taxon>
    </lineage>
</organism>
<dbReference type="PROSITE" id="PS50110">
    <property type="entry name" value="RESPONSE_REGULATORY"/>
    <property type="match status" value="1"/>
</dbReference>
<evidence type="ECO:0000313" key="11">
    <source>
        <dbReference type="Proteomes" id="UP001165384"/>
    </source>
</evidence>
<dbReference type="CDD" id="cd00156">
    <property type="entry name" value="REC"/>
    <property type="match status" value="1"/>
</dbReference>
<comment type="caution">
    <text evidence="10">The sequence shown here is derived from an EMBL/GenBank/DDBJ whole genome shotgun (WGS) entry which is preliminary data.</text>
</comment>
<gene>
    <name evidence="10" type="ORF">LZ012_17160</name>
</gene>
<dbReference type="InterPro" id="IPR009057">
    <property type="entry name" value="Homeodomain-like_sf"/>
</dbReference>
<evidence type="ECO:0000256" key="1">
    <source>
        <dbReference type="ARBA" id="ARBA00022741"/>
    </source>
</evidence>
<keyword evidence="4" id="KW-0238">DNA-binding</keyword>
<dbReference type="PROSITE" id="PS50045">
    <property type="entry name" value="SIGMA54_INTERACT_4"/>
    <property type="match status" value="1"/>
</dbReference>
<dbReference type="Proteomes" id="UP001165384">
    <property type="component" value="Unassembled WGS sequence"/>
</dbReference>
<evidence type="ECO:0000256" key="7">
    <source>
        <dbReference type="SAM" id="MobiDB-lite"/>
    </source>
</evidence>
<sequence>MPQVLLVDDDPETVAWITELVRSEGFTIASASSLRAARAHLSRSAPDLLITDLTLPDGQGIELLADLDPGNVTDVVVVTGNASIETAIGALRAGAADYLIKPIDVERLRGILLRIPRPEEVRREIVELRDELRRLGRFGQTLGRSPPMHRLYDQFARVAPTSANVLLIGESGVGKELAAQTIHDLSRRKAQPFLPVNCGAISPQLIESELFGHEKGSFTGADRQHRGFFERAHRGTLFLDEVTEMRPELQVKLLRVLETGTFMRVGTNEPIAADVRLIAATNRSPEKAVADGTLREDLYHRLNVFPIHLPPLRERGTDIEFLARHFLDQFNAEEHTHKRFSPAAIASLYAHSWPGNVRELKNYVQRLFIMSDEILDVGAPPESPFHEPESSLLTVRIGSTLEEVNRRLIEATLAECGNVKRVAAEVLGISLKTLYNRLAVYQGGKAETPDDGLDSGDSLEKPPPPHRPERRLATSNTDTR</sequence>
<dbReference type="SMART" id="SM00382">
    <property type="entry name" value="AAA"/>
    <property type="match status" value="1"/>
</dbReference>
<evidence type="ECO:0000256" key="5">
    <source>
        <dbReference type="ARBA" id="ARBA00023163"/>
    </source>
</evidence>
<dbReference type="InterPro" id="IPR003593">
    <property type="entry name" value="AAA+_ATPase"/>
</dbReference>
<keyword evidence="1" id="KW-0547">Nucleotide-binding</keyword>
<evidence type="ECO:0000256" key="3">
    <source>
        <dbReference type="ARBA" id="ARBA00023015"/>
    </source>
</evidence>
<evidence type="ECO:0000256" key="6">
    <source>
        <dbReference type="PROSITE-ProRule" id="PRU00169"/>
    </source>
</evidence>
<feature type="modified residue" description="4-aspartylphosphate" evidence="6">
    <location>
        <position position="52"/>
    </location>
</feature>
<dbReference type="Pfam" id="PF25601">
    <property type="entry name" value="AAA_lid_14"/>
    <property type="match status" value="1"/>
</dbReference>
<dbReference type="InterPro" id="IPR002197">
    <property type="entry name" value="HTH_Fis"/>
</dbReference>